<feature type="region of interest" description="Disordered" evidence="1">
    <location>
        <begin position="1"/>
        <end position="104"/>
    </location>
</feature>
<feature type="compositionally biased region" description="Basic and acidic residues" evidence="1">
    <location>
        <begin position="1"/>
        <end position="19"/>
    </location>
</feature>
<dbReference type="Proteomes" id="UP000796880">
    <property type="component" value="Unassembled WGS sequence"/>
</dbReference>
<comment type="caution">
    <text evidence="2">The sequence shown here is derived from an EMBL/GenBank/DDBJ whole genome shotgun (WGS) entry which is preliminary data.</text>
</comment>
<dbReference type="Gene3D" id="3.60.10.10">
    <property type="entry name" value="Endonuclease/exonuclease/phosphatase"/>
    <property type="match status" value="1"/>
</dbReference>
<accession>A0A8K0E312</accession>
<proteinExistence type="predicted"/>
<dbReference type="SUPFAM" id="SSF56219">
    <property type="entry name" value="DNase I-like"/>
    <property type="match status" value="1"/>
</dbReference>
<dbReference type="InterPro" id="IPR036691">
    <property type="entry name" value="Endo/exonu/phosph_ase_sf"/>
</dbReference>
<dbReference type="PANTHER" id="PTHR33710:SF71">
    <property type="entry name" value="ENDONUCLEASE_EXONUCLEASE_PHOSPHATASE DOMAIN-CONTAINING PROTEIN"/>
    <property type="match status" value="1"/>
</dbReference>
<feature type="compositionally biased region" description="Basic and acidic residues" evidence="1">
    <location>
        <begin position="192"/>
        <end position="205"/>
    </location>
</feature>
<sequence>MSQVDREVFEKEYESESSRLEVGLSNRVATEEQGAQDEAGESQASRDSEAKDSPNNTETRNLGKELLIWAGMEPGAQSQASGTRDGPKVLPYLTQRKRSGPYLEGGKARAGLYDAGLSKITVEEDIYRNSEEEIWRDDEGTRVASSAERSNFSPVRTRVRSRLEQERGSTSQVRRAHTNQNEDNGEAKLSGRRRDWKKEARDRSQHGNRAATEITQFRELQGSQTTINSLKALISKHKPQGVFLMETKINKEKLGKICKSLFYNKTIIVNPTGRAGGHAMEVICLLWTLILRDKSIFWNAIATTISLEDLPWCIIGDLNEITNDADKIGGRMLHRKGFLNSFVQESAAIDLGFKGSRYTWCNNQAGRSRIRERLDRAYVNKASG</sequence>
<feature type="compositionally biased region" description="Polar residues" evidence="1">
    <location>
        <begin position="168"/>
        <end position="182"/>
    </location>
</feature>
<reference evidence="2" key="1">
    <citation type="submission" date="2020-03" db="EMBL/GenBank/DDBJ databases">
        <title>A high-quality chromosome-level genome assembly of a woody plant with both climbing and erect habits, Rhamnella rubrinervis.</title>
        <authorList>
            <person name="Lu Z."/>
            <person name="Yang Y."/>
            <person name="Zhu X."/>
            <person name="Sun Y."/>
        </authorList>
    </citation>
    <scope>NUCLEOTIDE SEQUENCE</scope>
    <source>
        <strain evidence="2">BYM</strain>
        <tissue evidence="2">Leaf</tissue>
    </source>
</reference>
<evidence type="ECO:0008006" key="4">
    <source>
        <dbReference type="Google" id="ProtNLM"/>
    </source>
</evidence>
<name>A0A8K0E312_9ROSA</name>
<dbReference type="AlphaFoldDB" id="A0A8K0E312"/>
<dbReference type="PANTHER" id="PTHR33710">
    <property type="entry name" value="BNAC02G09200D PROTEIN"/>
    <property type="match status" value="1"/>
</dbReference>
<feature type="compositionally biased region" description="Polar residues" evidence="1">
    <location>
        <begin position="143"/>
        <end position="154"/>
    </location>
</feature>
<organism evidence="2 3">
    <name type="scientific">Rhamnella rubrinervis</name>
    <dbReference type="NCBI Taxonomy" id="2594499"/>
    <lineage>
        <taxon>Eukaryota</taxon>
        <taxon>Viridiplantae</taxon>
        <taxon>Streptophyta</taxon>
        <taxon>Embryophyta</taxon>
        <taxon>Tracheophyta</taxon>
        <taxon>Spermatophyta</taxon>
        <taxon>Magnoliopsida</taxon>
        <taxon>eudicotyledons</taxon>
        <taxon>Gunneridae</taxon>
        <taxon>Pentapetalae</taxon>
        <taxon>rosids</taxon>
        <taxon>fabids</taxon>
        <taxon>Rosales</taxon>
        <taxon>Rhamnaceae</taxon>
        <taxon>rhamnoid group</taxon>
        <taxon>Rhamneae</taxon>
        <taxon>Rhamnella</taxon>
    </lineage>
</organism>
<dbReference type="EMBL" id="VOIH02000009">
    <property type="protein sequence ID" value="KAF3438510.1"/>
    <property type="molecule type" value="Genomic_DNA"/>
</dbReference>
<evidence type="ECO:0000313" key="2">
    <source>
        <dbReference type="EMBL" id="KAF3438510.1"/>
    </source>
</evidence>
<gene>
    <name evidence="2" type="ORF">FNV43_RR21272</name>
</gene>
<dbReference type="OrthoDB" id="1194460at2759"/>
<evidence type="ECO:0000313" key="3">
    <source>
        <dbReference type="Proteomes" id="UP000796880"/>
    </source>
</evidence>
<keyword evidence="3" id="KW-1185">Reference proteome</keyword>
<evidence type="ECO:0000256" key="1">
    <source>
        <dbReference type="SAM" id="MobiDB-lite"/>
    </source>
</evidence>
<protein>
    <recommendedName>
        <fullName evidence="4">Endonuclease/exonuclease/phosphatase</fullName>
    </recommendedName>
</protein>
<feature type="region of interest" description="Disordered" evidence="1">
    <location>
        <begin position="137"/>
        <end position="211"/>
    </location>
</feature>